<evidence type="ECO:0000313" key="3">
    <source>
        <dbReference type="EMBL" id="RFC84452.1"/>
    </source>
</evidence>
<dbReference type="EMBL" id="PYIX02000006">
    <property type="protein sequence ID" value="RFC84452.1"/>
    <property type="molecule type" value="Genomic_DNA"/>
</dbReference>
<evidence type="ECO:0000313" key="4">
    <source>
        <dbReference type="Proteomes" id="UP000240957"/>
    </source>
</evidence>
<name>A0A371YSM7_9GAMM</name>
<reference evidence="2" key="4">
    <citation type="submission" date="2024-09" db="EMBL/GenBank/DDBJ databases">
        <authorList>
            <person name="Sun Q."/>
            <person name="Mori K."/>
        </authorList>
    </citation>
    <scope>NUCLEOTIDE SEQUENCE</scope>
    <source>
        <strain evidence="2">KCTC 62575</strain>
    </source>
</reference>
<reference evidence="5" key="3">
    <citation type="journal article" date="2019" name="Int. J. Syst. Evol. Microbiol.">
        <title>The Global Catalogue of Microorganisms (GCM) 10K type strain sequencing project: providing services to taxonomists for standard genome sequencing and annotation.</title>
        <authorList>
            <consortium name="The Broad Institute Genomics Platform"/>
            <consortium name="The Broad Institute Genome Sequencing Center for Infectious Disease"/>
            <person name="Wu L."/>
            <person name="Ma J."/>
        </authorList>
    </citation>
    <scope>NUCLEOTIDE SEQUENCE [LARGE SCALE GENOMIC DNA]</scope>
    <source>
        <strain evidence="5">KCTC 62575</strain>
    </source>
</reference>
<evidence type="ECO:0000256" key="1">
    <source>
        <dbReference type="SAM" id="SignalP"/>
    </source>
</evidence>
<keyword evidence="5" id="KW-1185">Reference proteome</keyword>
<proteinExistence type="predicted"/>
<gene>
    <name evidence="2" type="ORF">ACFODO_22405</name>
    <name evidence="3" type="ORF">C9E89_005850</name>
</gene>
<keyword evidence="1" id="KW-0732">Signal</keyword>
<dbReference type="Proteomes" id="UP001595455">
    <property type="component" value="Unassembled WGS sequence"/>
</dbReference>
<protein>
    <submittedName>
        <fullName evidence="3">Uncharacterized protein</fullName>
    </submittedName>
</protein>
<comment type="caution">
    <text evidence="3">The sequence shown here is derived from an EMBL/GenBank/DDBJ whole genome shotgun (WGS) entry which is preliminary data.</text>
</comment>
<dbReference type="AlphaFoldDB" id="A0A371YSM7"/>
<reference evidence="3 4" key="2">
    <citation type="submission" date="2018-08" db="EMBL/GenBank/DDBJ databases">
        <title>The draft genome of Acinetobacter sichuanensis strain WCHAc060041.</title>
        <authorList>
            <person name="Qin J."/>
            <person name="Feng Y."/>
            <person name="Zong Z."/>
        </authorList>
    </citation>
    <scope>NUCLEOTIDE SEQUENCE [LARGE SCALE GENOMIC DNA]</scope>
    <source>
        <strain evidence="3 4">WCHAc060041</strain>
    </source>
</reference>
<organism evidence="3 4">
    <name type="scientific">Acinetobacter sichuanensis</name>
    <dbReference type="NCBI Taxonomy" id="2136183"/>
    <lineage>
        <taxon>Bacteria</taxon>
        <taxon>Pseudomonadati</taxon>
        <taxon>Pseudomonadota</taxon>
        <taxon>Gammaproteobacteria</taxon>
        <taxon>Moraxellales</taxon>
        <taxon>Moraxellaceae</taxon>
        <taxon>Acinetobacter</taxon>
    </lineage>
</organism>
<reference evidence="2" key="1">
    <citation type="journal article" date="2014" name="Int. J. Syst. Evol. Microbiol.">
        <title>Complete genome of a new Firmicutes species belonging to the dominant human colonic microbiota ('Ruminococcus bicirculans') reveals two chromosomes and a selective capacity to utilize plant glucans.</title>
        <authorList>
            <consortium name="NISC Comparative Sequencing Program"/>
            <person name="Wegmann U."/>
            <person name="Louis P."/>
            <person name="Goesmann A."/>
            <person name="Henrissat B."/>
            <person name="Duncan S.H."/>
            <person name="Flint H.J."/>
        </authorList>
    </citation>
    <scope>NUCLEOTIDE SEQUENCE</scope>
    <source>
        <strain evidence="2">KCTC 62575</strain>
    </source>
</reference>
<accession>A0A371YSM7</accession>
<dbReference type="RefSeq" id="WP_107007330.1">
    <property type="nucleotide sequence ID" value="NZ_JBHRSF010000160.1"/>
</dbReference>
<evidence type="ECO:0000313" key="2">
    <source>
        <dbReference type="EMBL" id="MFC2997949.1"/>
    </source>
</evidence>
<feature type="chain" id="PRO_5017051620" evidence="1">
    <location>
        <begin position="19"/>
        <end position="126"/>
    </location>
</feature>
<dbReference type="PROSITE" id="PS51257">
    <property type="entry name" value="PROKAR_LIPOPROTEIN"/>
    <property type="match status" value="1"/>
</dbReference>
<feature type="signal peptide" evidence="1">
    <location>
        <begin position="1"/>
        <end position="18"/>
    </location>
</feature>
<dbReference type="OrthoDB" id="6705556at2"/>
<dbReference type="EMBL" id="JBHRSF010000160">
    <property type="protein sequence ID" value="MFC2997949.1"/>
    <property type="molecule type" value="Genomic_DNA"/>
</dbReference>
<sequence length="126" mass="13164">MKKTLIIASMLSSAFLFTACSSNPTQTQAIQKPNNQYEVTGLGKSQIISKNNAIGAANNACGKKATPIVIDEKVEFNGALKGVFDEQTGKMITAAAGVLGSVIGKGGIEKDTDYQTTLTFTCQANA</sequence>
<dbReference type="Proteomes" id="UP000240957">
    <property type="component" value="Unassembled WGS sequence"/>
</dbReference>
<evidence type="ECO:0000313" key="5">
    <source>
        <dbReference type="Proteomes" id="UP001595455"/>
    </source>
</evidence>